<dbReference type="EMBL" id="CATQJL010000001">
    <property type="protein sequence ID" value="CAJ0588438.1"/>
    <property type="molecule type" value="Genomic_DNA"/>
</dbReference>
<keyword evidence="3" id="KW-1185">Reference proteome</keyword>
<proteinExistence type="predicted"/>
<dbReference type="Proteomes" id="UP001176961">
    <property type="component" value="Unassembled WGS sequence"/>
</dbReference>
<accession>A0AA36DIY1</accession>
<feature type="compositionally biased region" description="Polar residues" evidence="1">
    <location>
        <begin position="62"/>
        <end position="81"/>
    </location>
</feature>
<comment type="caution">
    <text evidence="2">The sequence shown here is derived from an EMBL/GenBank/DDBJ whole genome shotgun (WGS) entry which is preliminary data.</text>
</comment>
<protein>
    <submittedName>
        <fullName evidence="2">Uncharacterized protein</fullName>
    </submittedName>
</protein>
<feature type="region of interest" description="Disordered" evidence="1">
    <location>
        <begin position="32"/>
        <end position="81"/>
    </location>
</feature>
<reference evidence="2" key="1">
    <citation type="submission" date="2023-07" db="EMBL/GenBank/DDBJ databases">
        <authorList>
            <consortium name="CYATHOMIX"/>
        </authorList>
    </citation>
    <scope>NUCLEOTIDE SEQUENCE</scope>
    <source>
        <strain evidence="2">N/A</strain>
    </source>
</reference>
<gene>
    <name evidence="2" type="ORF">CYNAS_LOCUS421</name>
</gene>
<evidence type="ECO:0000256" key="1">
    <source>
        <dbReference type="SAM" id="MobiDB-lite"/>
    </source>
</evidence>
<dbReference type="AlphaFoldDB" id="A0AA36DIY1"/>
<name>A0AA36DIY1_CYLNA</name>
<evidence type="ECO:0000313" key="2">
    <source>
        <dbReference type="EMBL" id="CAJ0588438.1"/>
    </source>
</evidence>
<sequence length="81" mass="9288">MQTARSRPKHILLPARVRVNIIYRRPPMRPMVTNEENFVPKRRYAPPPPPPTTKAEIEPTTQPTTSPSIDSWNLPSVNLYA</sequence>
<evidence type="ECO:0000313" key="3">
    <source>
        <dbReference type="Proteomes" id="UP001176961"/>
    </source>
</evidence>
<organism evidence="2 3">
    <name type="scientific">Cylicocyclus nassatus</name>
    <name type="common">Nematode worm</name>
    <dbReference type="NCBI Taxonomy" id="53992"/>
    <lineage>
        <taxon>Eukaryota</taxon>
        <taxon>Metazoa</taxon>
        <taxon>Ecdysozoa</taxon>
        <taxon>Nematoda</taxon>
        <taxon>Chromadorea</taxon>
        <taxon>Rhabditida</taxon>
        <taxon>Rhabditina</taxon>
        <taxon>Rhabditomorpha</taxon>
        <taxon>Strongyloidea</taxon>
        <taxon>Strongylidae</taxon>
        <taxon>Cylicocyclus</taxon>
    </lineage>
</organism>